<feature type="compositionally biased region" description="Low complexity" evidence="1">
    <location>
        <begin position="18"/>
        <end position="61"/>
    </location>
</feature>
<organism evidence="2">
    <name type="scientific">hydrothermal vent metagenome</name>
    <dbReference type="NCBI Taxonomy" id="652676"/>
    <lineage>
        <taxon>unclassified sequences</taxon>
        <taxon>metagenomes</taxon>
        <taxon>ecological metagenomes</taxon>
    </lineage>
</organism>
<reference evidence="2" key="1">
    <citation type="submission" date="2018-06" db="EMBL/GenBank/DDBJ databases">
        <authorList>
            <person name="Zhirakovskaya E."/>
        </authorList>
    </citation>
    <scope>NUCLEOTIDE SEQUENCE</scope>
</reference>
<proteinExistence type="predicted"/>
<evidence type="ECO:0000256" key="1">
    <source>
        <dbReference type="SAM" id="MobiDB-lite"/>
    </source>
</evidence>
<dbReference type="AlphaFoldDB" id="A0A3B0SNQ5"/>
<gene>
    <name evidence="2" type="ORF">MNBD_ACTINO02-1289</name>
</gene>
<name>A0A3B0SNQ5_9ZZZZ</name>
<protein>
    <submittedName>
        <fullName evidence="2">Uncharacterized protein</fullName>
    </submittedName>
</protein>
<evidence type="ECO:0000313" key="2">
    <source>
        <dbReference type="EMBL" id="VAW07108.1"/>
    </source>
</evidence>
<accession>A0A3B0SNQ5</accession>
<sequence length="108" mass="11177">MRRVFAVFVVLMTACSQTAPTADSTPDAAPSAAVTTSQPPVTSPVPTTIDVPDTTAPPTTVAEQSLPEPPWTSVPTGLRGTSTVRLAYGSLGFLSVNYEETGAIVRLS</sequence>
<dbReference type="PROSITE" id="PS51257">
    <property type="entry name" value="PROKAR_LIPOPROTEIN"/>
    <property type="match status" value="1"/>
</dbReference>
<feature type="non-terminal residue" evidence="2">
    <location>
        <position position="108"/>
    </location>
</feature>
<dbReference type="EMBL" id="UOEK01000383">
    <property type="protein sequence ID" value="VAW07108.1"/>
    <property type="molecule type" value="Genomic_DNA"/>
</dbReference>
<feature type="region of interest" description="Disordered" evidence="1">
    <location>
        <begin position="18"/>
        <end position="78"/>
    </location>
</feature>